<sequence>MSSRTRAVARLLYHSLPTSTSRDAARFAWQPPPPCCTISTSAVHRARASKIVSTTKGEERPPSPQPPPATKAKKARAKAAASTVPEAKDGGKGKETKTRTKRAKKAAIQDDGPSDAPASPSATSPPPSTVQLRSSVARGTDFENLCIEVLARVFGMELERCGGAGDKGIDLKGWWRIPRPPVPNATTGSAGTEDSTSEGGARIRVVAQCKCQDVGGKKMGPVLVREVEGVLHRAHSSSRTASPSSSTPSEGSDDDSASTSPVVGIILSSSGFSKQALMQARSSAFPMMLLHVEQQAEPAGSSSGQQPPAMGAKSLLERCQAIVWNEGVAGPRGLLAGRMDLRWKRSLVAGRADRPVLFCDGQRMTF</sequence>
<protein>
    <recommendedName>
        <fullName evidence="6">Restriction endonuclease type IV Mrr domain-containing protein</fullName>
    </recommendedName>
</protein>
<feature type="compositionally biased region" description="Low complexity" evidence="3">
    <location>
        <begin position="237"/>
        <end position="249"/>
    </location>
</feature>
<dbReference type="GO" id="GO:0003676">
    <property type="term" value="F:nucleic acid binding"/>
    <property type="evidence" value="ECO:0007669"/>
    <property type="project" value="InterPro"/>
</dbReference>
<evidence type="ECO:0000313" key="5">
    <source>
        <dbReference type="Proteomes" id="UP000323386"/>
    </source>
</evidence>
<name>A0A5C3EVH1_9BASI</name>
<dbReference type="AlphaFoldDB" id="A0A5C3EVH1"/>
<feature type="region of interest" description="Disordered" evidence="3">
    <location>
        <begin position="232"/>
        <end position="260"/>
    </location>
</feature>
<gene>
    <name evidence="4" type="ORF">PSFLO_00562</name>
</gene>
<dbReference type="GO" id="GO:0005739">
    <property type="term" value="C:mitochondrion"/>
    <property type="evidence" value="ECO:0007669"/>
    <property type="project" value="UniProtKB-SubCell"/>
</dbReference>
<evidence type="ECO:0000256" key="1">
    <source>
        <dbReference type="ARBA" id="ARBA00004173"/>
    </source>
</evidence>
<comment type="subcellular location">
    <subcellularLocation>
        <location evidence="1">Mitochondrion</location>
    </subcellularLocation>
</comment>
<feature type="compositionally biased region" description="Polar residues" evidence="3">
    <location>
        <begin position="184"/>
        <end position="198"/>
    </location>
</feature>
<evidence type="ECO:0000256" key="3">
    <source>
        <dbReference type="SAM" id="MobiDB-lite"/>
    </source>
</evidence>
<organism evidence="4 5">
    <name type="scientific">Pseudozyma flocculosa</name>
    <dbReference type="NCBI Taxonomy" id="84751"/>
    <lineage>
        <taxon>Eukaryota</taxon>
        <taxon>Fungi</taxon>
        <taxon>Dikarya</taxon>
        <taxon>Basidiomycota</taxon>
        <taxon>Ustilaginomycotina</taxon>
        <taxon>Ustilaginomycetes</taxon>
        <taxon>Ustilaginales</taxon>
        <taxon>Ustilaginaceae</taxon>
        <taxon>Pseudozyma</taxon>
    </lineage>
</organism>
<evidence type="ECO:0008006" key="6">
    <source>
        <dbReference type="Google" id="ProtNLM"/>
    </source>
</evidence>
<keyword evidence="5" id="KW-1185">Reference proteome</keyword>
<dbReference type="EMBL" id="OOIP01000001">
    <property type="protein sequence ID" value="SPO35091.1"/>
    <property type="molecule type" value="Genomic_DNA"/>
</dbReference>
<evidence type="ECO:0000256" key="2">
    <source>
        <dbReference type="ARBA" id="ARBA00023128"/>
    </source>
</evidence>
<reference evidence="4 5" key="1">
    <citation type="submission" date="2018-03" db="EMBL/GenBank/DDBJ databases">
        <authorList>
            <person name="Guldener U."/>
        </authorList>
    </citation>
    <scope>NUCLEOTIDE SEQUENCE [LARGE SCALE GENOMIC DNA]</scope>
    <source>
        <strain evidence="4 5">DAOM196992</strain>
    </source>
</reference>
<dbReference type="Pfam" id="PF10356">
    <property type="entry name" value="RRG7"/>
    <property type="match status" value="1"/>
</dbReference>
<evidence type="ECO:0000313" key="4">
    <source>
        <dbReference type="EMBL" id="SPO35091.1"/>
    </source>
</evidence>
<accession>A0A5C3EVH1</accession>
<dbReference type="Gene3D" id="3.40.1350.10">
    <property type="match status" value="1"/>
</dbReference>
<dbReference type="PANTHER" id="PTHR28133">
    <property type="entry name" value="REQUIRED FOR RESPIRATORY GROWTH PROTEIN 7, MITOCHONDRIAL"/>
    <property type="match status" value="1"/>
</dbReference>
<dbReference type="PANTHER" id="PTHR28133:SF1">
    <property type="entry name" value="REQUIRED FOR RESPIRATORY GROWTH PROTEIN 7, MITOCHONDRIAL"/>
    <property type="match status" value="1"/>
</dbReference>
<dbReference type="InterPro" id="IPR011856">
    <property type="entry name" value="tRNA_endonuc-like_dom_sf"/>
</dbReference>
<proteinExistence type="predicted"/>
<dbReference type="InterPro" id="IPR018828">
    <property type="entry name" value="RRG7"/>
</dbReference>
<dbReference type="Proteomes" id="UP000323386">
    <property type="component" value="Unassembled WGS sequence"/>
</dbReference>
<keyword evidence="2" id="KW-0496">Mitochondrion</keyword>
<feature type="compositionally biased region" description="Basic and acidic residues" evidence="3">
    <location>
        <begin position="86"/>
        <end position="98"/>
    </location>
</feature>
<feature type="region of interest" description="Disordered" evidence="3">
    <location>
        <begin position="38"/>
        <end position="134"/>
    </location>
</feature>
<dbReference type="OrthoDB" id="20734at2759"/>
<feature type="region of interest" description="Disordered" evidence="3">
    <location>
        <begin position="180"/>
        <end position="199"/>
    </location>
</feature>